<comment type="similarity">
    <text evidence="2">Belongs to the bacterial solute-binding protein 2 family.</text>
</comment>
<dbReference type="Gene3D" id="3.40.50.2300">
    <property type="match status" value="2"/>
</dbReference>
<dbReference type="EMBL" id="CP114413">
    <property type="protein sequence ID" value="WAZ25474.1"/>
    <property type="molecule type" value="Genomic_DNA"/>
</dbReference>
<dbReference type="InterPro" id="IPR028082">
    <property type="entry name" value="Peripla_BP_I"/>
</dbReference>
<feature type="chain" id="PRO_5045347292" evidence="4">
    <location>
        <begin position="29"/>
        <end position="320"/>
    </location>
</feature>
<evidence type="ECO:0000256" key="2">
    <source>
        <dbReference type="ARBA" id="ARBA00007639"/>
    </source>
</evidence>
<reference evidence="6" key="1">
    <citation type="submission" date="2022-12" db="EMBL/GenBank/DDBJ databases">
        <authorList>
            <person name="Ruckert C."/>
            <person name="Busche T."/>
            <person name="Kalinowski J."/>
            <person name="Wittmann C."/>
        </authorList>
    </citation>
    <scope>NUCLEOTIDE SEQUENCE</scope>
    <source>
        <strain evidence="6">DSM 40467</strain>
    </source>
</reference>
<accession>A0ABY7KRH8</accession>
<dbReference type="PANTHER" id="PTHR46847:SF1">
    <property type="entry name" value="D-ALLOSE-BINDING PERIPLASMIC PROTEIN-RELATED"/>
    <property type="match status" value="1"/>
</dbReference>
<dbReference type="Pfam" id="PF13407">
    <property type="entry name" value="Peripla_BP_4"/>
    <property type="match status" value="1"/>
</dbReference>
<comment type="subcellular location">
    <subcellularLocation>
        <location evidence="1">Cell envelope</location>
    </subcellularLocation>
</comment>
<evidence type="ECO:0000313" key="7">
    <source>
        <dbReference type="Proteomes" id="UP001164439"/>
    </source>
</evidence>
<protein>
    <submittedName>
        <fullName evidence="6">Sugar ABC transporter substrate-binding protein</fullName>
    </submittedName>
</protein>
<organism evidence="6 7">
    <name type="scientific">Streptomyces cinnabarinus</name>
    <dbReference type="NCBI Taxonomy" id="67287"/>
    <lineage>
        <taxon>Bacteria</taxon>
        <taxon>Bacillati</taxon>
        <taxon>Actinomycetota</taxon>
        <taxon>Actinomycetes</taxon>
        <taxon>Kitasatosporales</taxon>
        <taxon>Streptomycetaceae</taxon>
        <taxon>Streptomyces</taxon>
    </lineage>
</organism>
<gene>
    <name evidence="6" type="ORF">STRCI_006976</name>
</gene>
<dbReference type="InterPro" id="IPR025997">
    <property type="entry name" value="SBP_2_dom"/>
</dbReference>
<evidence type="ECO:0000256" key="3">
    <source>
        <dbReference type="ARBA" id="ARBA00022729"/>
    </source>
</evidence>
<evidence type="ECO:0000313" key="6">
    <source>
        <dbReference type="EMBL" id="WAZ25474.1"/>
    </source>
</evidence>
<dbReference type="Proteomes" id="UP001164439">
    <property type="component" value="Chromosome"/>
</dbReference>
<dbReference type="CDD" id="cd01536">
    <property type="entry name" value="PBP1_ABC_sugar_binding-like"/>
    <property type="match status" value="1"/>
</dbReference>
<dbReference type="PROSITE" id="PS51257">
    <property type="entry name" value="PROKAR_LIPOPROTEIN"/>
    <property type="match status" value="1"/>
</dbReference>
<dbReference type="PANTHER" id="PTHR46847">
    <property type="entry name" value="D-ALLOSE-BINDING PERIPLASMIC PROTEIN-RELATED"/>
    <property type="match status" value="1"/>
</dbReference>
<dbReference type="RefSeq" id="WP_269662954.1">
    <property type="nucleotide sequence ID" value="NZ_CP114413.1"/>
</dbReference>
<feature type="signal peptide" evidence="4">
    <location>
        <begin position="1"/>
        <end position="28"/>
    </location>
</feature>
<evidence type="ECO:0000256" key="1">
    <source>
        <dbReference type="ARBA" id="ARBA00004196"/>
    </source>
</evidence>
<feature type="domain" description="Periplasmic binding protein" evidence="5">
    <location>
        <begin position="47"/>
        <end position="292"/>
    </location>
</feature>
<dbReference type="SUPFAM" id="SSF53822">
    <property type="entry name" value="Periplasmic binding protein-like I"/>
    <property type="match status" value="1"/>
</dbReference>
<keyword evidence="7" id="KW-1185">Reference proteome</keyword>
<keyword evidence="3 4" id="KW-0732">Signal</keyword>
<name>A0ABY7KRH8_9ACTN</name>
<sequence length="320" mass="33097">MRITSRYRAACVATALSAGLLLSGCSKDDDTVSTAAGDGDYTIGFVNGNNTEFHTCLQGAIEKKAEELGVELYTANSTQDPGKELSNIEDMISRGVDAVIVQTVNVDALEADIAKAKAANVPIFLTSVLLEDMKDVLGASVVPLAEVGKMDAELVTKDAGGKAVQVGVVAGAPGAASDVLVGGFTDNLPATAKVVANQPGMFSPAKAQEVAENMIQSHPDLDYVFVANEEMAFGALNAFKAAKADVRIVTNNGTERGVEAVKDGTFLGTVSNPAQLTGANALESTVKLLDKDKGAEKVTRTPLTLVTKDTAAQAPAYCAE</sequence>
<proteinExistence type="inferred from homology"/>
<evidence type="ECO:0000259" key="5">
    <source>
        <dbReference type="Pfam" id="PF13407"/>
    </source>
</evidence>
<evidence type="ECO:0000256" key="4">
    <source>
        <dbReference type="SAM" id="SignalP"/>
    </source>
</evidence>